<sequence>MSDVASSLRTAEQAIQLMRAHGASGDPRAYHVFYAHCEGQRPALSTALTRLMAAGTPISPAQTDALYEEHLSDSRFAAVAESTGGAVLTEVGALIMLIQSAIGSNDEFTRSLAALTTDLDEASDGDRVRATVRRLLVATQQTIAANRSLEASLRQKRDEVQELRETLEAIRTESLTDPLTMLANRKHLDNMIDRCSNHAALSGEPLSLLMVDVDRFKQFNDTWGHLTGDQVLRLVALSIRAEVRSIDTAARFGGEEFAVLLPQTKLSGALEVAERIRKTVMGRELVKRSTGEALGRLTVSIGVATFGIGDTAAMLLDRADKCLLEAKRRGRNRTVCETPNMPAMEPFSLPHDDDVTSDVA</sequence>
<dbReference type="PANTHER" id="PTHR45138:SF9">
    <property type="entry name" value="DIGUANYLATE CYCLASE DGCM-RELATED"/>
    <property type="match status" value="1"/>
</dbReference>
<comment type="caution">
    <text evidence="6">The sequence shown here is derived from an EMBL/GenBank/DDBJ whole genome shotgun (WGS) entry which is preliminary data.</text>
</comment>
<evidence type="ECO:0000256" key="1">
    <source>
        <dbReference type="ARBA" id="ARBA00012528"/>
    </source>
</evidence>
<evidence type="ECO:0000259" key="5">
    <source>
        <dbReference type="PROSITE" id="PS50887"/>
    </source>
</evidence>
<dbReference type="InterPro" id="IPR000160">
    <property type="entry name" value="GGDEF_dom"/>
</dbReference>
<name>A0ABT1LJ82_9HYPH</name>
<dbReference type="InterPro" id="IPR029787">
    <property type="entry name" value="Nucleotide_cyclase"/>
</dbReference>
<dbReference type="Gene3D" id="3.30.70.270">
    <property type="match status" value="1"/>
</dbReference>
<gene>
    <name evidence="6" type="ORF">NK718_17340</name>
</gene>
<proteinExistence type="predicted"/>
<organism evidence="6 7">
    <name type="scientific">Alsobacter ponti</name>
    <dbReference type="NCBI Taxonomy" id="2962936"/>
    <lineage>
        <taxon>Bacteria</taxon>
        <taxon>Pseudomonadati</taxon>
        <taxon>Pseudomonadota</taxon>
        <taxon>Alphaproteobacteria</taxon>
        <taxon>Hyphomicrobiales</taxon>
        <taxon>Alsobacteraceae</taxon>
        <taxon>Alsobacter</taxon>
    </lineage>
</organism>
<dbReference type="EC" id="2.7.7.65" evidence="1"/>
<evidence type="ECO:0000256" key="4">
    <source>
        <dbReference type="SAM" id="MobiDB-lite"/>
    </source>
</evidence>
<dbReference type="PROSITE" id="PS50887">
    <property type="entry name" value="GGDEF"/>
    <property type="match status" value="1"/>
</dbReference>
<reference evidence="6 7" key="1">
    <citation type="submission" date="2022-07" db="EMBL/GenBank/DDBJ databases">
        <authorList>
            <person name="Li W.-J."/>
            <person name="Deng Q.-Q."/>
        </authorList>
    </citation>
    <scope>NUCLEOTIDE SEQUENCE [LARGE SCALE GENOMIC DNA]</scope>
    <source>
        <strain evidence="6 7">SYSU M60028</strain>
    </source>
</reference>
<keyword evidence="3" id="KW-0175">Coiled coil</keyword>
<evidence type="ECO:0000256" key="3">
    <source>
        <dbReference type="SAM" id="Coils"/>
    </source>
</evidence>
<evidence type="ECO:0000313" key="7">
    <source>
        <dbReference type="Proteomes" id="UP001205890"/>
    </source>
</evidence>
<evidence type="ECO:0000256" key="2">
    <source>
        <dbReference type="ARBA" id="ARBA00034247"/>
    </source>
</evidence>
<feature type="region of interest" description="Disordered" evidence="4">
    <location>
        <begin position="336"/>
        <end position="360"/>
    </location>
</feature>
<feature type="domain" description="GGDEF" evidence="5">
    <location>
        <begin position="204"/>
        <end position="339"/>
    </location>
</feature>
<dbReference type="CDD" id="cd01949">
    <property type="entry name" value="GGDEF"/>
    <property type="match status" value="1"/>
</dbReference>
<dbReference type="PANTHER" id="PTHR45138">
    <property type="entry name" value="REGULATORY COMPONENTS OF SENSORY TRANSDUCTION SYSTEM"/>
    <property type="match status" value="1"/>
</dbReference>
<evidence type="ECO:0000313" key="6">
    <source>
        <dbReference type="EMBL" id="MCP8940293.1"/>
    </source>
</evidence>
<dbReference type="RefSeq" id="WP_254744833.1">
    <property type="nucleotide sequence ID" value="NZ_JANCLU010000019.1"/>
</dbReference>
<accession>A0ABT1LJ82</accession>
<dbReference type="Pfam" id="PF00990">
    <property type="entry name" value="GGDEF"/>
    <property type="match status" value="1"/>
</dbReference>
<dbReference type="SMART" id="SM00267">
    <property type="entry name" value="GGDEF"/>
    <property type="match status" value="1"/>
</dbReference>
<dbReference type="SUPFAM" id="SSF55073">
    <property type="entry name" value="Nucleotide cyclase"/>
    <property type="match status" value="1"/>
</dbReference>
<dbReference type="InterPro" id="IPR043128">
    <property type="entry name" value="Rev_trsase/Diguanyl_cyclase"/>
</dbReference>
<protein>
    <recommendedName>
        <fullName evidence="1">diguanylate cyclase</fullName>
        <ecNumber evidence="1">2.7.7.65</ecNumber>
    </recommendedName>
</protein>
<dbReference type="EMBL" id="JANCLU010000019">
    <property type="protein sequence ID" value="MCP8940293.1"/>
    <property type="molecule type" value="Genomic_DNA"/>
</dbReference>
<dbReference type="Proteomes" id="UP001205890">
    <property type="component" value="Unassembled WGS sequence"/>
</dbReference>
<keyword evidence="7" id="KW-1185">Reference proteome</keyword>
<feature type="coiled-coil region" evidence="3">
    <location>
        <begin position="146"/>
        <end position="173"/>
    </location>
</feature>
<dbReference type="InterPro" id="IPR050469">
    <property type="entry name" value="Diguanylate_Cyclase"/>
</dbReference>
<dbReference type="NCBIfam" id="TIGR00254">
    <property type="entry name" value="GGDEF"/>
    <property type="match status" value="1"/>
</dbReference>
<comment type="catalytic activity">
    <reaction evidence="2">
        <text>2 GTP = 3',3'-c-di-GMP + 2 diphosphate</text>
        <dbReference type="Rhea" id="RHEA:24898"/>
        <dbReference type="ChEBI" id="CHEBI:33019"/>
        <dbReference type="ChEBI" id="CHEBI:37565"/>
        <dbReference type="ChEBI" id="CHEBI:58805"/>
        <dbReference type="EC" id="2.7.7.65"/>
    </reaction>
</comment>